<dbReference type="SUPFAM" id="SSF52540">
    <property type="entry name" value="P-loop containing nucleoside triphosphate hydrolases"/>
    <property type="match status" value="1"/>
</dbReference>
<dbReference type="PANTHER" id="PTHR30401">
    <property type="entry name" value="TRNA 2-SELENOURIDINE SYNTHASE"/>
    <property type="match status" value="1"/>
</dbReference>
<feature type="domain" description="Rhodanese" evidence="2">
    <location>
        <begin position="15"/>
        <end position="131"/>
    </location>
</feature>
<dbReference type="RefSeq" id="WP_377722239.1">
    <property type="nucleotide sequence ID" value="NZ_JBHSAM010000036.1"/>
</dbReference>
<accession>A0ABV8KCB8</accession>
<dbReference type="SUPFAM" id="SSF52821">
    <property type="entry name" value="Rhodanese/Cell cycle control phosphatase"/>
    <property type="match status" value="1"/>
</dbReference>
<dbReference type="NCBIfam" id="TIGR03167">
    <property type="entry name" value="tRNA_sel_U_synt"/>
    <property type="match status" value="1"/>
</dbReference>
<gene>
    <name evidence="3" type="primary">mnmH</name>
    <name evidence="3" type="ORF">ACFOZ8_29005</name>
</gene>
<dbReference type="EC" id="2.5.1.-" evidence="3"/>
<dbReference type="EMBL" id="JBHSAM010000036">
    <property type="protein sequence ID" value="MFC4103665.1"/>
    <property type="molecule type" value="Genomic_DNA"/>
</dbReference>
<dbReference type="Gene3D" id="3.40.250.10">
    <property type="entry name" value="Rhodanese-like domain"/>
    <property type="match status" value="1"/>
</dbReference>
<proteinExistence type="predicted"/>
<keyword evidence="1" id="KW-0711">Selenium</keyword>
<evidence type="ECO:0000259" key="2">
    <source>
        <dbReference type="PROSITE" id="PS50206"/>
    </source>
</evidence>
<protein>
    <submittedName>
        <fullName evidence="3">tRNA 2-selenouridine(34) synthase MnmH</fullName>
        <ecNumber evidence="3">2.5.1.-</ecNumber>
    </submittedName>
</protein>
<sequence>MFQDITIEELRARREAGELVTIDVRSPSEYADSTIPGSLNIPFFNDEERAEIGTLYKQTSIQAAKERGLAIISAKLPSLIQEIGQIRGKKAVFCWRGGMRSKTTATLLSLMDIHVYRINGGFRAYRKWVVDTLGTFELRPKAFVLHGHTGTGKTAILRQLEAEGYPVLDLEALAGHRGSIFGGAGMKAHNQKTFEALLLERLIALQDEPYIVFEAESKRLGKTVLPDFLMNAKENGTPIRIEMPMESRVKRIMEDYPTAYKAEYLKGFYRIKSRIHTPIAAEIEACLQSDRIEPAVRMLLGSYYDPRYAYTGDQYGAEPEWTVSAQTLDEAVQGVKAYLDRMR</sequence>
<dbReference type="Proteomes" id="UP001595715">
    <property type="component" value="Unassembled WGS sequence"/>
</dbReference>
<dbReference type="InterPro" id="IPR036873">
    <property type="entry name" value="Rhodanese-like_dom_sf"/>
</dbReference>
<dbReference type="Pfam" id="PF26341">
    <property type="entry name" value="AAA_SelU"/>
    <property type="match status" value="1"/>
</dbReference>
<name>A0ABV8KCB8_9BACL</name>
<dbReference type="Pfam" id="PF00581">
    <property type="entry name" value="Rhodanese"/>
    <property type="match status" value="1"/>
</dbReference>
<dbReference type="PROSITE" id="PS50206">
    <property type="entry name" value="RHODANESE_3"/>
    <property type="match status" value="1"/>
</dbReference>
<reference evidence="4" key="1">
    <citation type="journal article" date="2019" name="Int. J. Syst. Evol. Microbiol.">
        <title>The Global Catalogue of Microorganisms (GCM) 10K type strain sequencing project: providing services to taxonomists for standard genome sequencing and annotation.</title>
        <authorList>
            <consortium name="The Broad Institute Genomics Platform"/>
            <consortium name="The Broad Institute Genome Sequencing Center for Infectious Disease"/>
            <person name="Wu L."/>
            <person name="Ma J."/>
        </authorList>
    </citation>
    <scope>NUCLEOTIDE SEQUENCE [LARGE SCALE GENOMIC DNA]</scope>
    <source>
        <strain evidence="4">IBRC-M 10987</strain>
    </source>
</reference>
<dbReference type="InterPro" id="IPR058840">
    <property type="entry name" value="AAA_SelU"/>
</dbReference>
<keyword evidence="3" id="KW-0808">Transferase</keyword>
<dbReference type="NCBIfam" id="NF008750">
    <property type="entry name" value="PRK11784.1-2"/>
    <property type="match status" value="1"/>
</dbReference>
<dbReference type="InterPro" id="IPR001763">
    <property type="entry name" value="Rhodanese-like_dom"/>
</dbReference>
<keyword evidence="4" id="KW-1185">Reference proteome</keyword>
<organism evidence="3 4">
    <name type="scientific">Paenibacillus xanthanilyticus</name>
    <dbReference type="NCBI Taxonomy" id="1783531"/>
    <lineage>
        <taxon>Bacteria</taxon>
        <taxon>Bacillati</taxon>
        <taxon>Bacillota</taxon>
        <taxon>Bacilli</taxon>
        <taxon>Bacillales</taxon>
        <taxon>Paenibacillaceae</taxon>
        <taxon>Paenibacillus</taxon>
    </lineage>
</organism>
<evidence type="ECO:0000313" key="3">
    <source>
        <dbReference type="EMBL" id="MFC4103665.1"/>
    </source>
</evidence>
<dbReference type="SMART" id="SM00450">
    <property type="entry name" value="RHOD"/>
    <property type="match status" value="1"/>
</dbReference>
<comment type="caution">
    <text evidence="3">The sequence shown here is derived from an EMBL/GenBank/DDBJ whole genome shotgun (WGS) entry which is preliminary data.</text>
</comment>
<dbReference type="InterPro" id="IPR017582">
    <property type="entry name" value="SelU"/>
</dbReference>
<dbReference type="GO" id="GO:0016740">
    <property type="term" value="F:transferase activity"/>
    <property type="evidence" value="ECO:0007669"/>
    <property type="project" value="UniProtKB-KW"/>
</dbReference>
<dbReference type="InterPro" id="IPR027417">
    <property type="entry name" value="P-loop_NTPase"/>
</dbReference>
<evidence type="ECO:0000313" key="4">
    <source>
        <dbReference type="Proteomes" id="UP001595715"/>
    </source>
</evidence>
<dbReference type="PANTHER" id="PTHR30401:SF0">
    <property type="entry name" value="TRNA 2-SELENOURIDINE SYNTHASE"/>
    <property type="match status" value="1"/>
</dbReference>
<evidence type="ECO:0000256" key="1">
    <source>
        <dbReference type="ARBA" id="ARBA00023266"/>
    </source>
</evidence>